<gene>
    <name evidence="6" type="ORF">OK344_01875</name>
</gene>
<evidence type="ECO:0000256" key="1">
    <source>
        <dbReference type="ARBA" id="ARBA00004240"/>
    </source>
</evidence>
<dbReference type="InterPro" id="IPR029058">
    <property type="entry name" value="AB_hydrolase_fold"/>
</dbReference>
<keyword evidence="7" id="KW-1185">Reference proteome</keyword>
<dbReference type="InterPro" id="IPR027417">
    <property type="entry name" value="P-loop_NTPase"/>
</dbReference>
<keyword evidence="4" id="KW-0472">Membrane</keyword>
<evidence type="ECO:0000256" key="4">
    <source>
        <dbReference type="ARBA" id="ARBA00023136"/>
    </source>
</evidence>
<feature type="domain" description="GPI inositol-deacylase PGAP1-like alpha/beta" evidence="5">
    <location>
        <begin position="13"/>
        <end position="150"/>
    </location>
</feature>
<reference evidence="6 7" key="1">
    <citation type="submission" date="2022-10" db="EMBL/GenBank/DDBJ databases">
        <title>Kaistella sp. BT-6-1-3.</title>
        <authorList>
            <person name="Ai J."/>
            <person name="Deng Z."/>
        </authorList>
    </citation>
    <scope>NUCLEOTIDE SEQUENCE [LARGE SCALE GENOMIC DNA]</scope>
    <source>
        <strain evidence="6 7">BT6-1-3</strain>
    </source>
</reference>
<dbReference type="Pfam" id="PF07819">
    <property type="entry name" value="PGAP1"/>
    <property type="match status" value="1"/>
</dbReference>
<proteinExistence type="predicted"/>
<dbReference type="EMBL" id="JAPCHZ010000001">
    <property type="protein sequence ID" value="MCW4450955.1"/>
    <property type="molecule type" value="Genomic_DNA"/>
</dbReference>
<dbReference type="PANTHER" id="PTHR48182">
    <property type="entry name" value="PROTEIN SERAC1"/>
    <property type="match status" value="1"/>
</dbReference>
<dbReference type="Proteomes" id="UP001209107">
    <property type="component" value="Unassembled WGS sequence"/>
</dbReference>
<dbReference type="Gene3D" id="3.40.50.1820">
    <property type="entry name" value="alpha/beta hydrolase"/>
    <property type="match status" value="1"/>
</dbReference>
<evidence type="ECO:0000256" key="3">
    <source>
        <dbReference type="ARBA" id="ARBA00022824"/>
    </source>
</evidence>
<organism evidence="6 7">
    <name type="scientific">Kaistella yananensis</name>
    <dbReference type="NCBI Taxonomy" id="2989820"/>
    <lineage>
        <taxon>Bacteria</taxon>
        <taxon>Pseudomonadati</taxon>
        <taxon>Bacteroidota</taxon>
        <taxon>Flavobacteriia</taxon>
        <taxon>Flavobacteriales</taxon>
        <taxon>Weeksellaceae</taxon>
        <taxon>Chryseobacterium group</taxon>
        <taxon>Kaistella</taxon>
    </lineage>
</organism>
<dbReference type="SUPFAM" id="SSF53474">
    <property type="entry name" value="alpha/beta-Hydrolases"/>
    <property type="match status" value="1"/>
</dbReference>
<comment type="subcellular location">
    <subcellularLocation>
        <location evidence="1">Endoplasmic reticulum</location>
    </subcellularLocation>
    <subcellularLocation>
        <location evidence="2">Membrane</location>
    </subcellularLocation>
</comment>
<evidence type="ECO:0000256" key="2">
    <source>
        <dbReference type="ARBA" id="ARBA00004370"/>
    </source>
</evidence>
<protein>
    <recommendedName>
        <fullName evidence="5">GPI inositol-deacylase PGAP1-like alpha/beta domain-containing protein</fullName>
    </recommendedName>
</protein>
<evidence type="ECO:0000313" key="7">
    <source>
        <dbReference type="Proteomes" id="UP001209107"/>
    </source>
</evidence>
<name>A0ABT3JJL9_9FLAO</name>
<comment type="caution">
    <text evidence="6">The sequence shown here is derived from an EMBL/GenBank/DDBJ whole genome shotgun (WGS) entry which is preliminary data.</text>
</comment>
<dbReference type="SUPFAM" id="SSF52540">
    <property type="entry name" value="P-loop containing nucleoside triphosphate hydrolases"/>
    <property type="match status" value="1"/>
</dbReference>
<evidence type="ECO:0000313" key="6">
    <source>
        <dbReference type="EMBL" id="MCW4450955.1"/>
    </source>
</evidence>
<keyword evidence="3" id="KW-0256">Endoplasmic reticulum</keyword>
<dbReference type="InterPro" id="IPR012908">
    <property type="entry name" value="PGAP1-ab_dom-like"/>
</dbReference>
<sequence>MKNSASEKKKNLILFVHGFTGGIETWNRASGEKRIPDFLTEDSSISDKFDFEYFDYYTQLTDKIKKLRWGLSFFTKQKKFKKNISIEDIKDILYSDIDVKFNDYENIVIIAHSMGGLIAKAAILKLISDNKNKISLFISLAVPHNGSKLADIGKLILNNPNVKDLAPLSEIIDNVTRKWINTANRSSLPMTIYFQGKNDNIVPNNSSSGYDAREKGKDFDIVYTDDDHSSILQPENKNSTLIISIKKAILDTFKKKAVKQSVSTEDLKSEIEKISTKLELNVPTFEEFIISKDSTPILSSHNSKREATVRNILEGCEKCWLAIYGMYDTGKTQLVLLIIDYLKVEHIWINCATIKSHLFVQKILQTFDSKDEKELHLKIIALKSEKNKLIILDDLFEFGTNAKVDQFFIDFVHICFESNIKIISTSNYKIHNNIASVHFDNICEKEVELLNELETLEIIDSYPKSKDFDFKSLIYTIAKGYPIYTQIICRYLETNNWVVEEDQLLKFFRGEIFTDLTKDTVKKLLNKVQDHETRELLYRLNIVQTKISTAEIRIVAESSPTIAHPQEKINLIEGTWIQQLNYREYLISPLIKRLGTNDLSESTVLDINYKLGKSILSKGKINQIDACNIIMYYLSAKKFDDAGFILMSFLQYINTNYNYFINWQFDLFWYKTALPLEMSLQLRLFIRSQHLLLESYSQTEDEVQKKFLRDDLEVLVNNAIKENTDVYFPSLILSYSYLKENGKKALKYYSYYLNSHTYNNIPNELLQSLPEDFDKSNEVMIWLLLMDIYDLDSLDDWFKSITKLSIPIDNFEREQVDLLSERLYANFISVEEKKPKQNWEELIKTLTIIFEKSDQLHLEILKSYAIKYQIRILSEKLHNIERAESLYNEYKSYFTEDIAVYLMVDELGRQFFYKGNNHKALEYLLSIESIEVPRYNITYIDTYMTLSKLHGQDDSKKALEYAKQAYYFAKNNVYVSELWYLKIVGEYAISLYLDNQISASLIALSEGYEKLLNTFEDNNSYKNVQLRYGNIISYIYQHFRYNEKLEKSDTHTEPYRGFFENSKDISELYFDEKLVIIIANLIWFYEEIHNKERACYWADLVFSLEKKIKITHFKMIFSSLIGYKIIKDEYEDAVQQQIEIYENNVAQSQKEEIKELQKYVNGSSLSFTVNLLAFNSIYIRLLYRVLRDEIKIDEANLIFKDLFSKFEQILNSDILIKNVFEIIDNFPSNLAESKNLIAKISALDVDELNDVHFLGYMACSITMPAKQAIECHFAIKDLFPVFSGSVMLYIMMPFFIEYWKLKIDEEPDRFHNVKKLKENIDKVTELKNQFQIKALFALISESLRYSLSENDKSWLQDYYYEYE</sequence>
<dbReference type="PANTHER" id="PTHR48182:SF2">
    <property type="entry name" value="PROTEIN SERAC1"/>
    <property type="match status" value="1"/>
</dbReference>
<accession>A0ABT3JJL9</accession>
<dbReference type="InterPro" id="IPR052374">
    <property type="entry name" value="SERAC1"/>
</dbReference>
<dbReference type="Gene3D" id="3.40.50.300">
    <property type="entry name" value="P-loop containing nucleotide triphosphate hydrolases"/>
    <property type="match status" value="1"/>
</dbReference>
<dbReference type="RefSeq" id="WP_265143184.1">
    <property type="nucleotide sequence ID" value="NZ_JAPCHZ010000001.1"/>
</dbReference>
<evidence type="ECO:0000259" key="5">
    <source>
        <dbReference type="Pfam" id="PF07819"/>
    </source>
</evidence>